<dbReference type="CDD" id="cd06445">
    <property type="entry name" value="ATase"/>
    <property type="match status" value="1"/>
</dbReference>
<dbReference type="InterPro" id="IPR001497">
    <property type="entry name" value="MethylDNA_cys_MeTrfase_AS"/>
</dbReference>
<comment type="catalytic activity">
    <reaction evidence="6">
        <text>a 6-O-methyl-2'-deoxyguanosine in DNA + L-cysteinyl-[protein] = S-methyl-L-cysteinyl-[protein] + a 2'-deoxyguanosine in DNA</text>
        <dbReference type="Rhea" id="RHEA:24000"/>
        <dbReference type="Rhea" id="RHEA-COMP:10131"/>
        <dbReference type="Rhea" id="RHEA-COMP:10132"/>
        <dbReference type="Rhea" id="RHEA-COMP:11367"/>
        <dbReference type="Rhea" id="RHEA-COMP:11368"/>
        <dbReference type="ChEBI" id="CHEBI:29950"/>
        <dbReference type="ChEBI" id="CHEBI:82612"/>
        <dbReference type="ChEBI" id="CHEBI:85445"/>
        <dbReference type="ChEBI" id="CHEBI:85448"/>
        <dbReference type="EC" id="2.1.1.63"/>
    </reaction>
</comment>
<dbReference type="HOGENOM" id="CLU_000445_52_2_11"/>
<dbReference type="Pfam" id="PF01035">
    <property type="entry name" value="DNA_binding_1"/>
    <property type="match status" value="1"/>
</dbReference>
<evidence type="ECO:0000256" key="5">
    <source>
        <dbReference type="ARBA" id="ARBA00023204"/>
    </source>
</evidence>
<dbReference type="eggNOG" id="COG0350">
    <property type="taxonomic scope" value="Bacteria"/>
</dbReference>
<evidence type="ECO:0000259" key="8">
    <source>
        <dbReference type="Pfam" id="PF01035"/>
    </source>
</evidence>
<keyword evidence="4" id="KW-0227">DNA damage</keyword>
<evidence type="ECO:0000256" key="7">
    <source>
        <dbReference type="SAM" id="MobiDB-lite"/>
    </source>
</evidence>
<accession>W5TS69</accession>
<evidence type="ECO:0000256" key="2">
    <source>
        <dbReference type="ARBA" id="ARBA00022603"/>
    </source>
</evidence>
<sequence>MSSKMSVVSVAEFDTVIGRCAMAWTDDGVVRFQLPEVARAEPATTTAPRGPKTDDPAPLTAGMLRRGVDAIPAERVRTAEPDGPMAAAVEAIRAHLLGELDDLRWIPLDYSAQPEFHRAVYDITRAIDPGRTLTYGEVAARTGAPGAAQAVGQALGRNPIPLIVPCHRVLAADHGLHGFSAPGGVATKSRLLEIERTSGFGEPTLF</sequence>
<comment type="catalytic activity">
    <reaction evidence="1">
        <text>a 4-O-methyl-thymidine in DNA + L-cysteinyl-[protein] = a thymidine in DNA + S-methyl-L-cysteinyl-[protein]</text>
        <dbReference type="Rhea" id="RHEA:53428"/>
        <dbReference type="Rhea" id="RHEA-COMP:10131"/>
        <dbReference type="Rhea" id="RHEA-COMP:10132"/>
        <dbReference type="Rhea" id="RHEA-COMP:13555"/>
        <dbReference type="Rhea" id="RHEA-COMP:13556"/>
        <dbReference type="ChEBI" id="CHEBI:29950"/>
        <dbReference type="ChEBI" id="CHEBI:82612"/>
        <dbReference type="ChEBI" id="CHEBI:137386"/>
        <dbReference type="ChEBI" id="CHEBI:137387"/>
        <dbReference type="EC" id="2.1.1.63"/>
    </reaction>
</comment>
<keyword evidence="2 9" id="KW-0489">Methyltransferase</keyword>
<dbReference type="STRING" id="1415166.NONO_c72370"/>
<dbReference type="InterPro" id="IPR036388">
    <property type="entry name" value="WH-like_DNA-bd_sf"/>
</dbReference>
<gene>
    <name evidence="9" type="ORF">NONO_c72370</name>
</gene>
<evidence type="ECO:0000256" key="6">
    <source>
        <dbReference type="ARBA" id="ARBA00049348"/>
    </source>
</evidence>
<protein>
    <submittedName>
        <fullName evidence="9">Putative methylated-DNA:protein-cysteine methyltransferase</fullName>
    </submittedName>
</protein>
<feature type="region of interest" description="Disordered" evidence="7">
    <location>
        <begin position="40"/>
        <end position="59"/>
    </location>
</feature>
<dbReference type="OrthoDB" id="9802228at2"/>
<feature type="compositionally biased region" description="Low complexity" evidence="7">
    <location>
        <begin position="40"/>
        <end position="49"/>
    </location>
</feature>
<keyword evidence="3 9" id="KW-0808">Transferase</keyword>
<evidence type="ECO:0000256" key="1">
    <source>
        <dbReference type="ARBA" id="ARBA00001286"/>
    </source>
</evidence>
<evidence type="ECO:0000256" key="4">
    <source>
        <dbReference type="ARBA" id="ARBA00022763"/>
    </source>
</evidence>
<evidence type="ECO:0000256" key="3">
    <source>
        <dbReference type="ARBA" id="ARBA00022679"/>
    </source>
</evidence>
<organism evidence="9 10">
    <name type="scientific">Nocardia nova SH22a</name>
    <dbReference type="NCBI Taxonomy" id="1415166"/>
    <lineage>
        <taxon>Bacteria</taxon>
        <taxon>Bacillati</taxon>
        <taxon>Actinomycetota</taxon>
        <taxon>Actinomycetes</taxon>
        <taxon>Mycobacteriales</taxon>
        <taxon>Nocardiaceae</taxon>
        <taxon>Nocardia</taxon>
    </lineage>
</organism>
<keyword evidence="5" id="KW-0234">DNA repair</keyword>
<dbReference type="Gene3D" id="1.10.10.10">
    <property type="entry name" value="Winged helix-like DNA-binding domain superfamily/Winged helix DNA-binding domain"/>
    <property type="match status" value="1"/>
</dbReference>
<feature type="domain" description="Methylated-DNA-[protein]-cysteine S-methyltransferase DNA binding" evidence="8">
    <location>
        <begin position="115"/>
        <end position="196"/>
    </location>
</feature>
<dbReference type="Proteomes" id="UP000019150">
    <property type="component" value="Chromosome"/>
</dbReference>
<proteinExistence type="predicted"/>
<dbReference type="GO" id="GO:0003908">
    <property type="term" value="F:methylated-DNA-[protein]-cysteine S-methyltransferase activity"/>
    <property type="evidence" value="ECO:0007669"/>
    <property type="project" value="UniProtKB-EC"/>
</dbReference>
<dbReference type="GO" id="GO:0006281">
    <property type="term" value="P:DNA repair"/>
    <property type="evidence" value="ECO:0007669"/>
    <property type="project" value="UniProtKB-KW"/>
</dbReference>
<keyword evidence="10" id="KW-1185">Reference proteome</keyword>
<dbReference type="PATRIC" id="fig|1415166.3.peg.7426"/>
<dbReference type="InterPro" id="IPR014048">
    <property type="entry name" value="MethylDNA_cys_MeTrfase_DNA-bd"/>
</dbReference>
<dbReference type="PROSITE" id="PS00374">
    <property type="entry name" value="MGMT"/>
    <property type="match status" value="1"/>
</dbReference>
<dbReference type="EMBL" id="CP006850">
    <property type="protein sequence ID" value="AHH21994.1"/>
    <property type="molecule type" value="Genomic_DNA"/>
</dbReference>
<dbReference type="SUPFAM" id="SSF46767">
    <property type="entry name" value="Methylated DNA-protein cysteine methyltransferase, C-terminal domain"/>
    <property type="match status" value="1"/>
</dbReference>
<reference evidence="9 10" key="1">
    <citation type="journal article" date="2014" name="Appl. Environ. Microbiol.">
        <title>Insights into the Microbial Degradation of Rubber and Gutta-Percha by Analysis of the Complete Genome of Nocardia nova SH22a.</title>
        <authorList>
            <person name="Luo Q."/>
            <person name="Hiessl S."/>
            <person name="Poehlein A."/>
            <person name="Daniel R."/>
            <person name="Steinbuchel A."/>
        </authorList>
    </citation>
    <scope>NUCLEOTIDE SEQUENCE [LARGE SCALE GENOMIC DNA]</scope>
    <source>
        <strain evidence="9">SH22a</strain>
    </source>
</reference>
<dbReference type="AlphaFoldDB" id="W5TS69"/>
<dbReference type="GO" id="GO:0032259">
    <property type="term" value="P:methylation"/>
    <property type="evidence" value="ECO:0007669"/>
    <property type="project" value="UniProtKB-KW"/>
</dbReference>
<evidence type="ECO:0000313" key="9">
    <source>
        <dbReference type="EMBL" id="AHH21994.1"/>
    </source>
</evidence>
<dbReference type="NCBIfam" id="TIGR00589">
    <property type="entry name" value="ogt"/>
    <property type="match status" value="1"/>
</dbReference>
<evidence type="ECO:0000313" key="10">
    <source>
        <dbReference type="Proteomes" id="UP000019150"/>
    </source>
</evidence>
<dbReference type="InterPro" id="IPR036217">
    <property type="entry name" value="MethylDNA_cys_MeTrfase_DNAb"/>
</dbReference>
<name>W5TS69_9NOCA</name>
<dbReference type="PANTHER" id="PTHR10815">
    <property type="entry name" value="METHYLATED-DNA--PROTEIN-CYSTEINE METHYLTRANSFERASE"/>
    <property type="match status" value="1"/>
</dbReference>
<dbReference type="PANTHER" id="PTHR10815:SF5">
    <property type="entry name" value="METHYLATED-DNA--PROTEIN-CYSTEINE METHYLTRANSFERASE"/>
    <property type="match status" value="1"/>
</dbReference>
<dbReference type="KEGG" id="nno:NONO_c72370"/>